<comment type="caution">
    <text evidence="1">The sequence shown here is derived from an EMBL/GenBank/DDBJ whole genome shotgun (WGS) entry which is preliminary data.</text>
</comment>
<name>A0A6A1UL74_9ROSI</name>
<proteinExistence type="predicted"/>
<sequence length="242" mass="28001">MAAKTFYISSSSILQLQHLRMLSFKDCYTEKWRNERQTMPRNMPAEGLEMSSALEYLDFGKCVVSESKLFSIFDYSSTLEVLSLSETDIVSLPASIKRFVRLRDLILWDCKQLQEIVELPENIRKEQFELLLGGICFPGNRIPDWFSHHHVWLEYSTLESFKLEGNNLRVKFYCDFDPVFFKSCGVYLVHKHEGSPTDDLALPPEAVDVHLDLLDEVIENSEDLGQSIQLSKRLCDDNDDCN</sequence>
<dbReference type="OrthoDB" id="1901675at2759"/>
<protein>
    <recommendedName>
        <fullName evidence="3">TMV resistance protein N</fullName>
    </recommendedName>
</protein>
<evidence type="ECO:0008006" key="3">
    <source>
        <dbReference type="Google" id="ProtNLM"/>
    </source>
</evidence>
<reference evidence="1 2" key="1">
    <citation type="journal article" date="2019" name="Plant Biotechnol. J.">
        <title>The red bayberry genome and genetic basis of sex determination.</title>
        <authorList>
            <person name="Jia H.M."/>
            <person name="Jia H.J."/>
            <person name="Cai Q.L."/>
            <person name="Wang Y."/>
            <person name="Zhao H.B."/>
            <person name="Yang W.F."/>
            <person name="Wang G.Y."/>
            <person name="Li Y.H."/>
            <person name="Zhan D.L."/>
            <person name="Shen Y.T."/>
            <person name="Niu Q.F."/>
            <person name="Chang L."/>
            <person name="Qiu J."/>
            <person name="Zhao L."/>
            <person name="Xie H.B."/>
            <person name="Fu W.Y."/>
            <person name="Jin J."/>
            <person name="Li X.W."/>
            <person name="Jiao Y."/>
            <person name="Zhou C.C."/>
            <person name="Tu T."/>
            <person name="Chai C.Y."/>
            <person name="Gao J.L."/>
            <person name="Fan L.J."/>
            <person name="van de Weg E."/>
            <person name="Wang J.Y."/>
            <person name="Gao Z.S."/>
        </authorList>
    </citation>
    <scope>NUCLEOTIDE SEQUENCE [LARGE SCALE GENOMIC DNA]</scope>
    <source>
        <tissue evidence="1">Leaves</tissue>
    </source>
</reference>
<dbReference type="AlphaFoldDB" id="A0A6A1UL74"/>
<accession>A0A6A1UL74</accession>
<dbReference type="Gene3D" id="3.80.10.10">
    <property type="entry name" value="Ribonuclease Inhibitor"/>
    <property type="match status" value="1"/>
</dbReference>
<dbReference type="SUPFAM" id="SSF52047">
    <property type="entry name" value="RNI-like"/>
    <property type="match status" value="1"/>
</dbReference>
<evidence type="ECO:0000313" key="2">
    <source>
        <dbReference type="Proteomes" id="UP000516437"/>
    </source>
</evidence>
<evidence type="ECO:0000313" key="1">
    <source>
        <dbReference type="EMBL" id="KAB1200557.1"/>
    </source>
</evidence>
<keyword evidence="2" id="KW-1185">Reference proteome</keyword>
<gene>
    <name evidence="1" type="ORF">CJ030_MR0G006941</name>
</gene>
<dbReference type="EMBL" id="RXIC02000149">
    <property type="protein sequence ID" value="KAB1200557.1"/>
    <property type="molecule type" value="Genomic_DNA"/>
</dbReference>
<dbReference type="InterPro" id="IPR032675">
    <property type="entry name" value="LRR_dom_sf"/>
</dbReference>
<organism evidence="1 2">
    <name type="scientific">Morella rubra</name>
    <name type="common">Chinese bayberry</name>
    <dbReference type="NCBI Taxonomy" id="262757"/>
    <lineage>
        <taxon>Eukaryota</taxon>
        <taxon>Viridiplantae</taxon>
        <taxon>Streptophyta</taxon>
        <taxon>Embryophyta</taxon>
        <taxon>Tracheophyta</taxon>
        <taxon>Spermatophyta</taxon>
        <taxon>Magnoliopsida</taxon>
        <taxon>eudicotyledons</taxon>
        <taxon>Gunneridae</taxon>
        <taxon>Pentapetalae</taxon>
        <taxon>rosids</taxon>
        <taxon>fabids</taxon>
        <taxon>Fagales</taxon>
        <taxon>Myricaceae</taxon>
        <taxon>Morella</taxon>
    </lineage>
</organism>
<dbReference type="Proteomes" id="UP000516437">
    <property type="component" value="Unassembled WGS sequence"/>
</dbReference>